<dbReference type="EMBL" id="JAMYWD010000011">
    <property type="protein sequence ID" value="KAJ4955143.1"/>
    <property type="molecule type" value="Genomic_DNA"/>
</dbReference>
<evidence type="ECO:0000313" key="1">
    <source>
        <dbReference type="EMBL" id="KAJ4955143.1"/>
    </source>
</evidence>
<proteinExistence type="predicted"/>
<reference evidence="1" key="1">
    <citation type="journal article" date="2023" name="Plant J.">
        <title>The genome of the king protea, Protea cynaroides.</title>
        <authorList>
            <person name="Chang J."/>
            <person name="Duong T.A."/>
            <person name="Schoeman C."/>
            <person name="Ma X."/>
            <person name="Roodt D."/>
            <person name="Barker N."/>
            <person name="Li Z."/>
            <person name="Van de Peer Y."/>
            <person name="Mizrachi E."/>
        </authorList>
    </citation>
    <scope>NUCLEOTIDE SEQUENCE</scope>
    <source>
        <tissue evidence="1">Young leaves</tissue>
    </source>
</reference>
<protein>
    <submittedName>
        <fullName evidence="1">Uncharacterized protein</fullName>
    </submittedName>
</protein>
<evidence type="ECO:0000313" key="2">
    <source>
        <dbReference type="Proteomes" id="UP001141806"/>
    </source>
</evidence>
<accession>A0A9Q0JYT6</accession>
<organism evidence="1 2">
    <name type="scientific">Protea cynaroides</name>
    <dbReference type="NCBI Taxonomy" id="273540"/>
    <lineage>
        <taxon>Eukaryota</taxon>
        <taxon>Viridiplantae</taxon>
        <taxon>Streptophyta</taxon>
        <taxon>Embryophyta</taxon>
        <taxon>Tracheophyta</taxon>
        <taxon>Spermatophyta</taxon>
        <taxon>Magnoliopsida</taxon>
        <taxon>Proteales</taxon>
        <taxon>Proteaceae</taxon>
        <taxon>Protea</taxon>
    </lineage>
</organism>
<dbReference type="AlphaFoldDB" id="A0A9Q0JYT6"/>
<sequence length="183" mass="19813">MPLLALGPWEPGSWASLLQFAAVGRALLRPRQRFSNSLTYFKLKCMFLFKYPVGNRKPDGRNLGSEPSRHHLPPKLLKLQLLVDGGGLLLVILFYAIVGVDPGLGCGIAVDFGKCNVLSFNHSTNLDIVGTDEFFCRFEYDSSTGAFNPDKVIVYDTISSVGNDAGGSPLFLGSAILLPIPAP</sequence>
<name>A0A9Q0JYT6_9MAGN</name>
<dbReference type="Proteomes" id="UP001141806">
    <property type="component" value="Unassembled WGS sequence"/>
</dbReference>
<comment type="caution">
    <text evidence="1">The sequence shown here is derived from an EMBL/GenBank/DDBJ whole genome shotgun (WGS) entry which is preliminary data.</text>
</comment>
<keyword evidence="2" id="KW-1185">Reference proteome</keyword>
<gene>
    <name evidence="1" type="ORF">NE237_011926</name>
</gene>